<protein>
    <recommendedName>
        <fullName evidence="1">DUF5641 domain-containing protein</fullName>
    </recommendedName>
</protein>
<evidence type="ECO:0000259" key="1">
    <source>
        <dbReference type="Pfam" id="PF18701"/>
    </source>
</evidence>
<dbReference type="AlphaFoldDB" id="A0AAW1V004"/>
<name>A0AAW1V004_9CUCU</name>
<dbReference type="Proteomes" id="UP001431783">
    <property type="component" value="Unassembled WGS sequence"/>
</dbReference>
<keyword evidence="3" id="KW-1185">Reference proteome</keyword>
<comment type="caution">
    <text evidence="2">The sequence shown here is derived from an EMBL/GenBank/DDBJ whole genome shotgun (WGS) entry which is preliminary data.</text>
</comment>
<dbReference type="EMBL" id="JARQZJ010000122">
    <property type="protein sequence ID" value="KAK9888972.1"/>
    <property type="molecule type" value="Genomic_DNA"/>
</dbReference>
<dbReference type="Gene3D" id="3.40.91.90">
    <property type="entry name" value="Influenza RNA-dependent RNA polymerase subunit PA, endonuclease domain"/>
    <property type="match status" value="1"/>
</dbReference>
<reference evidence="2 3" key="1">
    <citation type="submission" date="2023-03" db="EMBL/GenBank/DDBJ databases">
        <title>Genome insight into feeding habits of ladybird beetles.</title>
        <authorList>
            <person name="Li H.-S."/>
            <person name="Huang Y.-H."/>
            <person name="Pang H."/>
        </authorList>
    </citation>
    <scope>NUCLEOTIDE SEQUENCE [LARGE SCALE GENOMIC DNA]</scope>
    <source>
        <strain evidence="2">SYSU_2023b</strain>
        <tissue evidence="2">Whole body</tissue>
    </source>
</reference>
<evidence type="ECO:0000313" key="3">
    <source>
        <dbReference type="Proteomes" id="UP001431783"/>
    </source>
</evidence>
<evidence type="ECO:0000313" key="2">
    <source>
        <dbReference type="EMBL" id="KAK9888972.1"/>
    </source>
</evidence>
<gene>
    <name evidence="2" type="ORF">WA026_004256</name>
</gene>
<feature type="domain" description="DUF5641" evidence="1">
    <location>
        <begin position="1"/>
        <end position="33"/>
    </location>
</feature>
<organism evidence="2 3">
    <name type="scientific">Henosepilachna vigintioctopunctata</name>
    <dbReference type="NCBI Taxonomy" id="420089"/>
    <lineage>
        <taxon>Eukaryota</taxon>
        <taxon>Metazoa</taxon>
        <taxon>Ecdysozoa</taxon>
        <taxon>Arthropoda</taxon>
        <taxon>Hexapoda</taxon>
        <taxon>Insecta</taxon>
        <taxon>Pterygota</taxon>
        <taxon>Neoptera</taxon>
        <taxon>Endopterygota</taxon>
        <taxon>Coleoptera</taxon>
        <taxon>Polyphaga</taxon>
        <taxon>Cucujiformia</taxon>
        <taxon>Coccinelloidea</taxon>
        <taxon>Coccinellidae</taxon>
        <taxon>Epilachninae</taxon>
        <taxon>Epilachnini</taxon>
        <taxon>Henosepilachna</taxon>
    </lineage>
</organism>
<dbReference type="InterPro" id="IPR038372">
    <property type="entry name" value="PA/PA-X_sf"/>
</dbReference>
<dbReference type="InterPro" id="IPR040676">
    <property type="entry name" value="DUF5641"/>
</dbReference>
<accession>A0AAW1V004</accession>
<dbReference type="Pfam" id="PF18701">
    <property type="entry name" value="DUF5641"/>
    <property type="match status" value="1"/>
</dbReference>
<proteinExistence type="predicted"/>
<sequence>MVLVKDDHTPPQQCPIERIVEAHPGSDGVTRVVYEDIGEVSSTLDPSKYRLQMIKYMSCPGGVLSSTCEIWGIKKVERIWDIADHKTLKFIDVKVAASPEEHIREWEFKSRLQPAQTTICIIDPYSIDTCWHNMEKNLRSEEKVKSFLLKRKGVIHHL</sequence>